<dbReference type="RefSeq" id="XP_049131578.1">
    <property type="nucleotide sequence ID" value="XM_049275621.1"/>
</dbReference>
<comment type="similarity">
    <text evidence="1">Belongs to the peptidase S8 family.</text>
</comment>
<dbReference type="EMBL" id="BQXU01000028">
    <property type="protein sequence ID" value="GKT49228.1"/>
    <property type="molecule type" value="Genomic_DNA"/>
</dbReference>
<dbReference type="InterPro" id="IPR000209">
    <property type="entry name" value="Peptidase_S8/S53_dom"/>
</dbReference>
<sequence length="196" mass="21521">MYTTATVLSGYNWGSPTVRQPRSTFDGAVNETYDVGVVTVVSAGNLNQDACRRSRARAERAFTDVATDWNRTRASFSKSGALVEIFAPGVAVRPFDLGNGTTTYSGTSGRGRGARRLRRCEPPGVQWRCFPHNVAFEAQDWWCKPSACANAASLLSTPRRRVVTEEERVLSSLQRRSSWWDSINGPHARGLGHPGS</sequence>
<evidence type="ECO:0000259" key="4">
    <source>
        <dbReference type="Pfam" id="PF00082"/>
    </source>
</evidence>
<feature type="domain" description="Peptidase S8/S53" evidence="4">
    <location>
        <begin position="13"/>
        <end position="108"/>
    </location>
</feature>
<dbReference type="GO" id="GO:0006508">
    <property type="term" value="P:proteolysis"/>
    <property type="evidence" value="ECO:0007669"/>
    <property type="project" value="UniProtKB-KW"/>
</dbReference>
<gene>
    <name evidence="5" type="ORF">ColSpa_09409</name>
</gene>
<dbReference type="PANTHER" id="PTHR43806:SF58">
    <property type="entry name" value="ALKALINE PROTEASE 1-RELATED"/>
    <property type="match status" value="1"/>
</dbReference>
<evidence type="ECO:0000313" key="5">
    <source>
        <dbReference type="EMBL" id="GKT49228.1"/>
    </source>
</evidence>
<proteinExistence type="inferred from homology"/>
<comment type="caution">
    <text evidence="5">The sequence shown here is derived from an EMBL/GenBank/DDBJ whole genome shotgun (WGS) entry which is preliminary data.</text>
</comment>
<dbReference type="PANTHER" id="PTHR43806">
    <property type="entry name" value="PEPTIDASE S8"/>
    <property type="match status" value="1"/>
</dbReference>
<evidence type="ECO:0000256" key="3">
    <source>
        <dbReference type="ARBA" id="ARBA00022825"/>
    </source>
</evidence>
<reference evidence="5 6" key="1">
    <citation type="submission" date="2022-03" db="EMBL/GenBank/DDBJ databases">
        <title>Genome data of Colletotrichum spp.</title>
        <authorList>
            <person name="Utami Y.D."/>
            <person name="Hiruma K."/>
        </authorList>
    </citation>
    <scope>NUCLEOTIDE SEQUENCE [LARGE SCALE GENOMIC DNA]</scope>
    <source>
        <strain evidence="5 6">MAFF 239500</strain>
    </source>
</reference>
<evidence type="ECO:0000256" key="1">
    <source>
        <dbReference type="ARBA" id="ARBA00011073"/>
    </source>
</evidence>
<evidence type="ECO:0000313" key="6">
    <source>
        <dbReference type="Proteomes" id="UP001055115"/>
    </source>
</evidence>
<dbReference type="GO" id="GO:0004252">
    <property type="term" value="F:serine-type endopeptidase activity"/>
    <property type="evidence" value="ECO:0007669"/>
    <property type="project" value="InterPro"/>
</dbReference>
<keyword evidence="3" id="KW-0378">Hydrolase</keyword>
<dbReference type="Pfam" id="PF00082">
    <property type="entry name" value="Peptidase_S8"/>
    <property type="match status" value="1"/>
</dbReference>
<protein>
    <submittedName>
        <fullName evidence="5">Alkaline protease 1</fullName>
    </submittedName>
</protein>
<dbReference type="InterPro" id="IPR036852">
    <property type="entry name" value="Peptidase_S8/S53_dom_sf"/>
</dbReference>
<dbReference type="InterPro" id="IPR050131">
    <property type="entry name" value="Peptidase_S8_subtilisin-like"/>
</dbReference>
<keyword evidence="2 5" id="KW-0645">Protease</keyword>
<dbReference type="AlphaFoldDB" id="A0AA37PBL3"/>
<organism evidence="5 6">
    <name type="scientific">Colletotrichum spaethianum</name>
    <dbReference type="NCBI Taxonomy" id="700344"/>
    <lineage>
        <taxon>Eukaryota</taxon>
        <taxon>Fungi</taxon>
        <taxon>Dikarya</taxon>
        <taxon>Ascomycota</taxon>
        <taxon>Pezizomycotina</taxon>
        <taxon>Sordariomycetes</taxon>
        <taxon>Hypocreomycetidae</taxon>
        <taxon>Glomerellales</taxon>
        <taxon>Glomerellaceae</taxon>
        <taxon>Colletotrichum</taxon>
        <taxon>Colletotrichum spaethianum species complex</taxon>
    </lineage>
</organism>
<keyword evidence="6" id="KW-1185">Reference proteome</keyword>
<name>A0AA37PBL3_9PEZI</name>
<dbReference type="GeneID" id="73330211"/>
<dbReference type="SUPFAM" id="SSF52743">
    <property type="entry name" value="Subtilisin-like"/>
    <property type="match status" value="1"/>
</dbReference>
<accession>A0AA37PBL3</accession>
<keyword evidence="3" id="KW-0720">Serine protease</keyword>
<dbReference type="Gene3D" id="3.40.50.200">
    <property type="entry name" value="Peptidase S8/S53 domain"/>
    <property type="match status" value="1"/>
</dbReference>
<dbReference type="Proteomes" id="UP001055115">
    <property type="component" value="Unassembled WGS sequence"/>
</dbReference>
<evidence type="ECO:0000256" key="2">
    <source>
        <dbReference type="ARBA" id="ARBA00022670"/>
    </source>
</evidence>